<evidence type="ECO:0000313" key="2">
    <source>
        <dbReference type="EMBL" id="CAG6723525.1"/>
    </source>
</evidence>
<proteinExistence type="predicted"/>
<keyword evidence="1" id="KW-0812">Transmembrane</keyword>
<name>A0A8D8VH91_9HEMI</name>
<organism evidence="2">
    <name type="scientific">Cacopsylla melanoneura</name>
    <dbReference type="NCBI Taxonomy" id="428564"/>
    <lineage>
        <taxon>Eukaryota</taxon>
        <taxon>Metazoa</taxon>
        <taxon>Ecdysozoa</taxon>
        <taxon>Arthropoda</taxon>
        <taxon>Hexapoda</taxon>
        <taxon>Insecta</taxon>
        <taxon>Pterygota</taxon>
        <taxon>Neoptera</taxon>
        <taxon>Paraneoptera</taxon>
        <taxon>Hemiptera</taxon>
        <taxon>Sternorrhyncha</taxon>
        <taxon>Psylloidea</taxon>
        <taxon>Psyllidae</taxon>
        <taxon>Psyllinae</taxon>
        <taxon>Cacopsylla</taxon>
    </lineage>
</organism>
<dbReference type="AlphaFoldDB" id="A0A8D8VH91"/>
<feature type="transmembrane region" description="Helical" evidence="1">
    <location>
        <begin position="99"/>
        <end position="121"/>
    </location>
</feature>
<evidence type="ECO:0000256" key="1">
    <source>
        <dbReference type="SAM" id="Phobius"/>
    </source>
</evidence>
<feature type="transmembrane region" description="Helical" evidence="1">
    <location>
        <begin position="76"/>
        <end position="93"/>
    </location>
</feature>
<sequence length="122" mass="14447">MDVKAQNWQVHELHLRLRQICLSGNPEGRDSHPTRGRVFSLILRFDDIIIELLGLRVRKCQWHQPRLWANLPIKSLLLPIIINFLHVFCKKFISFSFNFLFVLFYYCFSCGILNTMICVLIV</sequence>
<accession>A0A8D8VH91</accession>
<keyword evidence="1" id="KW-1133">Transmembrane helix</keyword>
<keyword evidence="1" id="KW-0472">Membrane</keyword>
<protein>
    <submittedName>
        <fullName evidence="2">Uncharacterized protein</fullName>
    </submittedName>
</protein>
<reference evidence="2" key="1">
    <citation type="submission" date="2021-05" db="EMBL/GenBank/DDBJ databases">
        <authorList>
            <person name="Alioto T."/>
            <person name="Alioto T."/>
            <person name="Gomez Garrido J."/>
        </authorList>
    </citation>
    <scope>NUCLEOTIDE SEQUENCE</scope>
</reference>
<dbReference type="EMBL" id="HBUF01365851">
    <property type="protein sequence ID" value="CAG6723525.1"/>
    <property type="molecule type" value="Transcribed_RNA"/>
</dbReference>